<dbReference type="InterPro" id="IPR018958">
    <property type="entry name" value="Knr4/Smi1-like_dom"/>
</dbReference>
<dbReference type="AlphaFoldDB" id="A0A1H4ETE8"/>
<proteinExistence type="predicted"/>
<dbReference type="SUPFAM" id="SSF160631">
    <property type="entry name" value="SMI1/KNR4-like"/>
    <property type="match status" value="1"/>
</dbReference>
<evidence type="ECO:0000259" key="1">
    <source>
        <dbReference type="Pfam" id="PF09346"/>
    </source>
</evidence>
<accession>A0A1H4ETE8</accession>
<dbReference type="STRING" id="408074.SAMN05660909_03937"/>
<sequence length="206" mass="23653">MTDPAIEAIQQALDVTLPAFYIEFLQQHALEHTRNFNDLTSLLGVEDVVQRNRDYEIQRWMPGYIMIGNDSGDYGILVRDAVTNDPRIYLAGLGVLSVDDTAILDHSIATWAERGYPCDSEEVIEPSPYTRQREAAMEAYRLTPDYLWHQRAGELQLELNTIEKAKAGKAIDLKTYLARKKEIQANIALHEANNDGYLPFHQWWMR</sequence>
<keyword evidence="3" id="KW-1185">Reference proteome</keyword>
<organism evidence="2 3">
    <name type="scientific">Chitinophaga terrae</name>
    <name type="common">ex Kim and Jung 2007</name>
    <dbReference type="NCBI Taxonomy" id="408074"/>
    <lineage>
        <taxon>Bacteria</taxon>
        <taxon>Pseudomonadati</taxon>
        <taxon>Bacteroidota</taxon>
        <taxon>Chitinophagia</taxon>
        <taxon>Chitinophagales</taxon>
        <taxon>Chitinophagaceae</taxon>
        <taxon>Chitinophaga</taxon>
    </lineage>
</organism>
<name>A0A1H4ETE8_9BACT</name>
<gene>
    <name evidence="2" type="ORF">SAMN05660909_03937</name>
</gene>
<protein>
    <submittedName>
        <fullName evidence="2">SMI1 / KNR4 family (SUKH-1)</fullName>
    </submittedName>
</protein>
<feature type="domain" description="Knr4/Smi1-like" evidence="1">
    <location>
        <begin position="2"/>
        <end position="91"/>
    </location>
</feature>
<reference evidence="3" key="1">
    <citation type="submission" date="2016-10" db="EMBL/GenBank/DDBJ databases">
        <authorList>
            <person name="Varghese N."/>
            <person name="Submissions S."/>
        </authorList>
    </citation>
    <scope>NUCLEOTIDE SEQUENCE [LARGE SCALE GENOMIC DNA]</scope>
    <source>
        <strain evidence="3">DSM 23920</strain>
    </source>
</reference>
<dbReference type="EMBL" id="FNRL01000020">
    <property type="protein sequence ID" value="SEA88209.1"/>
    <property type="molecule type" value="Genomic_DNA"/>
</dbReference>
<dbReference type="Proteomes" id="UP000199656">
    <property type="component" value="Unassembled WGS sequence"/>
</dbReference>
<dbReference type="Gene3D" id="3.40.1580.10">
    <property type="entry name" value="SMI1/KNR4-like"/>
    <property type="match status" value="1"/>
</dbReference>
<dbReference type="RefSeq" id="WP_089763635.1">
    <property type="nucleotide sequence ID" value="NZ_BKAT01000033.1"/>
</dbReference>
<evidence type="ECO:0000313" key="3">
    <source>
        <dbReference type="Proteomes" id="UP000199656"/>
    </source>
</evidence>
<evidence type="ECO:0000313" key="2">
    <source>
        <dbReference type="EMBL" id="SEA88209.1"/>
    </source>
</evidence>
<dbReference type="InterPro" id="IPR037883">
    <property type="entry name" value="Knr4/Smi1-like_sf"/>
</dbReference>
<dbReference type="Pfam" id="PF09346">
    <property type="entry name" value="SMI1_KNR4"/>
    <property type="match status" value="1"/>
</dbReference>